<feature type="transmembrane region" description="Helical" evidence="11">
    <location>
        <begin position="1843"/>
        <end position="1859"/>
    </location>
</feature>
<feature type="compositionally biased region" description="Low complexity" evidence="10">
    <location>
        <begin position="752"/>
        <end position="765"/>
    </location>
</feature>
<comment type="subcellular location">
    <subcellularLocation>
        <location evidence="1">Membrane</location>
    </subcellularLocation>
</comment>
<accession>A0AAV6LH47</accession>
<dbReference type="Pfam" id="PF07738">
    <property type="entry name" value="Sad1_UNC"/>
    <property type="match status" value="1"/>
</dbReference>
<dbReference type="EMBL" id="JACTNZ010000002">
    <property type="protein sequence ID" value="KAG5563471.1"/>
    <property type="molecule type" value="Genomic_DNA"/>
</dbReference>
<feature type="transmembrane region" description="Helical" evidence="11">
    <location>
        <begin position="1803"/>
        <end position="1822"/>
    </location>
</feature>
<feature type="compositionally biased region" description="Polar residues" evidence="10">
    <location>
        <begin position="465"/>
        <end position="475"/>
    </location>
</feature>
<dbReference type="Proteomes" id="UP000823749">
    <property type="component" value="Chromosome 2"/>
</dbReference>
<name>A0AAV6LH47_9ERIC</name>
<feature type="domain" description="PHD-type" evidence="12">
    <location>
        <begin position="65"/>
        <end position="185"/>
    </location>
</feature>
<keyword evidence="16" id="KW-1185">Reference proteome</keyword>
<feature type="domain" description="SUN" evidence="14">
    <location>
        <begin position="1384"/>
        <end position="1544"/>
    </location>
</feature>
<dbReference type="Pfam" id="PF13639">
    <property type="entry name" value="zf-RING_2"/>
    <property type="match status" value="1"/>
</dbReference>
<feature type="region of interest" description="Disordered" evidence="10">
    <location>
        <begin position="910"/>
        <end position="939"/>
    </location>
</feature>
<dbReference type="PANTHER" id="PTHR12953">
    <property type="entry name" value="MEMBRANE PROTEIN CH1 RELATED"/>
    <property type="match status" value="1"/>
</dbReference>
<keyword evidence="7 11" id="KW-0472">Membrane</keyword>
<evidence type="ECO:0000256" key="3">
    <source>
        <dbReference type="ARBA" id="ARBA00022723"/>
    </source>
</evidence>
<dbReference type="InterPro" id="IPR001965">
    <property type="entry name" value="Znf_PHD"/>
</dbReference>
<gene>
    <name evidence="15" type="ORF">RHGRI_006034</name>
</gene>
<dbReference type="InterPro" id="IPR017907">
    <property type="entry name" value="Znf_RING_CS"/>
</dbReference>
<organism evidence="15 16">
    <name type="scientific">Rhododendron griersonianum</name>
    <dbReference type="NCBI Taxonomy" id="479676"/>
    <lineage>
        <taxon>Eukaryota</taxon>
        <taxon>Viridiplantae</taxon>
        <taxon>Streptophyta</taxon>
        <taxon>Embryophyta</taxon>
        <taxon>Tracheophyta</taxon>
        <taxon>Spermatophyta</taxon>
        <taxon>Magnoliopsida</taxon>
        <taxon>eudicotyledons</taxon>
        <taxon>Gunneridae</taxon>
        <taxon>Pentapetalae</taxon>
        <taxon>asterids</taxon>
        <taxon>Ericales</taxon>
        <taxon>Ericaceae</taxon>
        <taxon>Ericoideae</taxon>
        <taxon>Rhodoreae</taxon>
        <taxon>Rhododendron</taxon>
    </lineage>
</organism>
<evidence type="ECO:0000259" key="14">
    <source>
        <dbReference type="PROSITE" id="PS51469"/>
    </source>
</evidence>
<dbReference type="GO" id="GO:0016020">
    <property type="term" value="C:membrane"/>
    <property type="evidence" value="ECO:0007669"/>
    <property type="project" value="UniProtKB-SubCell"/>
</dbReference>
<evidence type="ECO:0000256" key="10">
    <source>
        <dbReference type="SAM" id="MobiDB-lite"/>
    </source>
</evidence>
<evidence type="ECO:0000259" key="13">
    <source>
        <dbReference type="PROSITE" id="PS50089"/>
    </source>
</evidence>
<feature type="compositionally biased region" description="Basic and acidic residues" evidence="10">
    <location>
        <begin position="1087"/>
        <end position="1098"/>
    </location>
</feature>
<keyword evidence="4 8" id="KW-0863">Zinc-finger</keyword>
<dbReference type="SMART" id="SM00184">
    <property type="entry name" value="RING"/>
    <property type="match status" value="1"/>
</dbReference>
<dbReference type="InterPro" id="IPR008979">
    <property type="entry name" value="Galactose-bd-like_sf"/>
</dbReference>
<evidence type="ECO:0000256" key="8">
    <source>
        <dbReference type="PROSITE-ProRule" id="PRU00175"/>
    </source>
</evidence>
<feature type="coiled-coil region" evidence="9">
    <location>
        <begin position="1643"/>
        <end position="1670"/>
    </location>
</feature>
<dbReference type="InterPro" id="IPR019787">
    <property type="entry name" value="Znf_PHD-finger"/>
</dbReference>
<keyword evidence="9" id="KW-0175">Coiled coil</keyword>
<dbReference type="PROSITE" id="PS00518">
    <property type="entry name" value="ZF_RING_1"/>
    <property type="match status" value="1"/>
</dbReference>
<dbReference type="InterPro" id="IPR011011">
    <property type="entry name" value="Znf_FYVE_PHD"/>
</dbReference>
<dbReference type="PROSITE" id="PS50016">
    <property type="entry name" value="ZF_PHD_2"/>
    <property type="match status" value="1"/>
</dbReference>
<keyword evidence="3" id="KW-0479">Metal-binding</keyword>
<dbReference type="PANTHER" id="PTHR12953:SF3">
    <property type="entry name" value="SUN DOMAIN-CONTAINING PROTEIN 5"/>
    <property type="match status" value="1"/>
</dbReference>
<evidence type="ECO:0000256" key="2">
    <source>
        <dbReference type="ARBA" id="ARBA00022692"/>
    </source>
</evidence>
<keyword evidence="2 11" id="KW-0812">Transmembrane</keyword>
<dbReference type="Gene3D" id="3.30.40.10">
    <property type="entry name" value="Zinc/RING finger domain, C3HC4 (zinc finger)"/>
    <property type="match status" value="2"/>
</dbReference>
<dbReference type="PROSITE" id="PS50089">
    <property type="entry name" value="ZF_RING_2"/>
    <property type="match status" value="1"/>
</dbReference>
<dbReference type="GO" id="GO:0005737">
    <property type="term" value="C:cytoplasm"/>
    <property type="evidence" value="ECO:0007669"/>
    <property type="project" value="TreeGrafter"/>
</dbReference>
<dbReference type="GO" id="GO:0034975">
    <property type="term" value="P:protein folding in endoplasmic reticulum"/>
    <property type="evidence" value="ECO:0007669"/>
    <property type="project" value="TreeGrafter"/>
</dbReference>
<dbReference type="Pfam" id="PF00628">
    <property type="entry name" value="PHD"/>
    <property type="match status" value="1"/>
</dbReference>
<evidence type="ECO:0000256" key="6">
    <source>
        <dbReference type="ARBA" id="ARBA00022989"/>
    </source>
</evidence>
<dbReference type="InterPro" id="IPR045120">
    <property type="entry name" value="Suco/Slp1-like"/>
</dbReference>
<evidence type="ECO:0000256" key="9">
    <source>
        <dbReference type="SAM" id="Coils"/>
    </source>
</evidence>
<evidence type="ECO:0000256" key="5">
    <source>
        <dbReference type="ARBA" id="ARBA00022833"/>
    </source>
</evidence>
<evidence type="ECO:0000256" key="7">
    <source>
        <dbReference type="ARBA" id="ARBA00023136"/>
    </source>
</evidence>
<dbReference type="SMART" id="SM00249">
    <property type="entry name" value="PHD"/>
    <property type="match status" value="1"/>
</dbReference>
<proteinExistence type="predicted"/>
<evidence type="ECO:0000256" key="11">
    <source>
        <dbReference type="SAM" id="Phobius"/>
    </source>
</evidence>
<feature type="region of interest" description="Disordered" evidence="10">
    <location>
        <begin position="427"/>
        <end position="478"/>
    </location>
</feature>
<dbReference type="GO" id="GO:0008270">
    <property type="term" value="F:zinc ion binding"/>
    <property type="evidence" value="ECO:0007669"/>
    <property type="project" value="UniProtKB-KW"/>
</dbReference>
<comment type="caution">
    <text evidence="15">The sequence shown here is derived from an EMBL/GenBank/DDBJ whole genome shotgun (WGS) entry which is preliminary data.</text>
</comment>
<dbReference type="SUPFAM" id="SSF57850">
    <property type="entry name" value="RING/U-box"/>
    <property type="match status" value="1"/>
</dbReference>
<dbReference type="SUPFAM" id="SSF49785">
    <property type="entry name" value="Galactose-binding domain-like"/>
    <property type="match status" value="1"/>
</dbReference>
<evidence type="ECO:0000313" key="16">
    <source>
        <dbReference type="Proteomes" id="UP000823749"/>
    </source>
</evidence>
<evidence type="ECO:0000313" key="15">
    <source>
        <dbReference type="EMBL" id="KAG5563471.1"/>
    </source>
</evidence>
<feature type="region of interest" description="Disordered" evidence="10">
    <location>
        <begin position="491"/>
        <end position="511"/>
    </location>
</feature>
<dbReference type="InterPro" id="IPR012919">
    <property type="entry name" value="SUN_dom"/>
</dbReference>
<keyword evidence="6 11" id="KW-1133">Transmembrane helix</keyword>
<feature type="region of interest" description="Disordered" evidence="10">
    <location>
        <begin position="688"/>
        <end position="765"/>
    </location>
</feature>
<dbReference type="SUPFAM" id="SSF57903">
    <property type="entry name" value="FYVE/PHD zinc finger"/>
    <property type="match status" value="1"/>
</dbReference>
<keyword evidence="5" id="KW-0862">Zinc</keyword>
<feature type="region of interest" description="Disordered" evidence="10">
    <location>
        <begin position="1087"/>
        <end position="1166"/>
    </location>
</feature>
<dbReference type="InterPro" id="IPR013083">
    <property type="entry name" value="Znf_RING/FYVE/PHD"/>
</dbReference>
<evidence type="ECO:0000256" key="1">
    <source>
        <dbReference type="ARBA" id="ARBA00004370"/>
    </source>
</evidence>
<dbReference type="Gene3D" id="2.60.120.260">
    <property type="entry name" value="Galactose-binding domain-like"/>
    <property type="match status" value="1"/>
</dbReference>
<feature type="domain" description="RING-type" evidence="13">
    <location>
        <begin position="33"/>
        <end position="72"/>
    </location>
</feature>
<evidence type="ECO:0000256" key="4">
    <source>
        <dbReference type="ARBA" id="ARBA00022771"/>
    </source>
</evidence>
<sequence length="1860" mass="206005">MEVELITEGVSDDDAFSFDQNNDDYLTLDGERCGICMDIVIDRGVLDCCQHWFCFTCIDNWATITNLCPLCQNEFQLITCVPVYDTIGSSKIDEELSSREDDWCIEGKTNTLSFPSYYIDENAVICLDGDGCKIRSGSVTIDEDSNLDTSIACDSCDTWYHAFCVGFDTEGTCENSWLCPRCVANENPQETDVIPVLRPSNYGCLENSNSDCFIDAAFSRKVSVSVADAGETAVVVSMVGNQMTDGPSEKLPSTLEVDKDLKIERFEIPSTEKPTTRPVLKSEKLELCLSQDVSFSLPCSSLGKSELKMSSPDKLMKEPSGVDGFVISSRKKLNGCYSANEPSGSSLDLHLGLSVGCSFSVDFVKNDLAEDQAAGDMQQKSCSEEYLLPGVEWSGGRCVPAMKDTTLGTTGAKRKKRDYSYDVPTVAEDEETKAEVETKASRKKVRAERTSRVINSRDQADESVSDTSPTCNSGKENAASAIMSIVQGTDRRPVKGHTHNNQTVKSSLERENPAGLRMKKIMRTAAEDKESSVLVQKLRKEIREAVRNKSSKEFGENLFDPKLLDAFRAVVAGTMNEPAKKAPALVVRDKKLLLQKGKVRENLTKKIYGIGGRRKRAWTRDCEIEFWKHRCLKPGRPEKIETLKSVLNLLKNGSHGTEIKQENEVKASNPILSRLYLADTSVFPRKDDIKPLSDLNATDPTENKGHSSMEKASTSSLGPQNPKTLQLNMVSPQVGIPLSDDKGKKSTAATNVKGESSSVSGSKVISQKEMIGKSNDVKKDKRKWALEVLARKTATTGSSATLEKQEDKTVLKGAYPLLAQLPIDMRPVLAPSRHNKIPISVRQAQLYRLIEHFLRKANLPIIRRTADTEFAVADAVNIEKEVADRSNSKLVYVNLMSQEILHRLDIIKPNRATESDPSPTSAVPTDKSEQTTNDVSDGPMVEEALKNAGLLSDSPPNSPYHQMGEANDEYDLSGKIGEDPEPGNVFEMDSHPDLDIYGDFEYDLEDEDFIGASAIKASKVEQEESKIKVVFSTLNSNISNNADGIEDHEGTNDVGVEVKDGDCINQDPLTDGGGEEPSLAECEELYGPDKEPLTKRFPESALIKKPSETTADGASPEKTEYSGSSQTAKASELEGESCAENLVGGDNAPDCSQTSENVPRKEKISNACTSKRSDSIKDVSQKVEAYIKEHIRPLCKSGVITVKQYRWAVEKTTEKVMKYHSKEKNAKFLIKEGEKVKKLAQHDSYVNEYEGFDPHTRRNRNLQVENRSMTNSSARDDKLYDSAYSLVENENKSYVNRVLIEFNASITSNDSPVLDHHPSTPEHSLRGTSEWEEAVKSFLGYPVLVCGMQHQEQLKQKTLDQIGKAHSPYLNLDEFRNITRQEKGGIASNRLANITNRLEPDGTSYNYASATKGAKVVAHNKEAKGASNILGKDHDKYLRNPCSVGGKFIIIELAEETLVDTVKIANFEHYSSNFKEFELYGSLIYPTETWSPIGKFVAANAKNAQSFKLPEPKWVRYLKLNLLSHYGSEFYCTLSVVEVYGIDAIERMLEDLIVASEQSATAKLPDPNSTVLPSSIPESKISEQKIDGEVQNAVHASSQGIEGIEEQQKPNLHPKSPVTSNIPDPVMEIRQQTNGRIHGDAALKILMQKVRSLEINLSVLEEYIKELNRRQGDVVPELEKELSRYSMLLEKSRSDINELLEWKKIMEKGVTDLEAWKGVVSSRMDEVVRENGMLSFMKQPEHCPAIFFAIGFGEVFDKAMAQISDRKNFCSKVVANYGLSNTLNRLDVGKVVSDQASLEKKEIAVLAVSFCFAFLAIVRLVSERVLMSSGAPVPGNLRKPSRGWILILVSSSMTIFITLL</sequence>
<dbReference type="PROSITE" id="PS51469">
    <property type="entry name" value="SUN"/>
    <property type="match status" value="1"/>
</dbReference>
<feature type="compositionally biased region" description="Polar residues" evidence="10">
    <location>
        <begin position="710"/>
        <end position="731"/>
    </location>
</feature>
<reference evidence="15" key="1">
    <citation type="submission" date="2020-08" db="EMBL/GenBank/DDBJ databases">
        <title>Plant Genome Project.</title>
        <authorList>
            <person name="Zhang R.-G."/>
        </authorList>
    </citation>
    <scope>NUCLEOTIDE SEQUENCE</scope>
    <source>
        <strain evidence="15">WSP0</strain>
        <tissue evidence="15">Leaf</tissue>
    </source>
</reference>
<dbReference type="InterPro" id="IPR001841">
    <property type="entry name" value="Znf_RING"/>
</dbReference>
<evidence type="ECO:0000259" key="12">
    <source>
        <dbReference type="PROSITE" id="PS50016"/>
    </source>
</evidence>
<protein>
    <submittedName>
        <fullName evidence="15">Uncharacterized protein</fullName>
    </submittedName>
</protein>